<evidence type="ECO:0000256" key="1">
    <source>
        <dbReference type="ARBA" id="ARBA00022737"/>
    </source>
</evidence>
<dbReference type="InterPro" id="IPR007150">
    <property type="entry name" value="HUS1/Mec3"/>
</dbReference>
<evidence type="ECO:0000256" key="2">
    <source>
        <dbReference type="ARBA" id="ARBA00069033"/>
    </source>
</evidence>
<dbReference type="Gene3D" id="3.70.10.10">
    <property type="match status" value="1"/>
</dbReference>
<evidence type="ECO:0000313" key="4">
    <source>
        <dbReference type="EMBL" id="KAJ1348943.1"/>
    </source>
</evidence>
<dbReference type="PANTHER" id="PTHR23048">
    <property type="entry name" value="MYOSIN LIGHT CHAIN 1, 3"/>
    <property type="match status" value="1"/>
</dbReference>
<dbReference type="FunFam" id="1.10.238.10:FF:000082">
    <property type="entry name" value="Myosin light chain 1"/>
    <property type="match status" value="1"/>
</dbReference>
<accession>A0AAD5QED9</accession>
<dbReference type="PANTHER" id="PTHR23048:SF49">
    <property type="entry name" value="FI08416P-RELATED"/>
    <property type="match status" value="1"/>
</dbReference>
<gene>
    <name evidence="4" type="ORF">KIN20_004351</name>
</gene>
<dbReference type="SUPFAM" id="SSF47473">
    <property type="entry name" value="EF-hand"/>
    <property type="match status" value="1"/>
</dbReference>
<evidence type="ECO:0000259" key="3">
    <source>
        <dbReference type="PROSITE" id="PS50222"/>
    </source>
</evidence>
<keyword evidence="5" id="KW-1185">Reference proteome</keyword>
<dbReference type="GO" id="GO:0000077">
    <property type="term" value="P:DNA damage checkpoint signaling"/>
    <property type="evidence" value="ECO:0007669"/>
    <property type="project" value="InterPro"/>
</dbReference>
<evidence type="ECO:0000313" key="5">
    <source>
        <dbReference type="Proteomes" id="UP001196413"/>
    </source>
</evidence>
<dbReference type="InterPro" id="IPR050230">
    <property type="entry name" value="CALM/Myosin/TropC-like"/>
</dbReference>
<organism evidence="4 5">
    <name type="scientific">Parelaphostrongylus tenuis</name>
    <name type="common">Meningeal worm</name>
    <dbReference type="NCBI Taxonomy" id="148309"/>
    <lineage>
        <taxon>Eukaryota</taxon>
        <taxon>Metazoa</taxon>
        <taxon>Ecdysozoa</taxon>
        <taxon>Nematoda</taxon>
        <taxon>Chromadorea</taxon>
        <taxon>Rhabditida</taxon>
        <taxon>Rhabditina</taxon>
        <taxon>Rhabditomorpha</taxon>
        <taxon>Strongyloidea</taxon>
        <taxon>Metastrongylidae</taxon>
        <taxon>Parelaphostrongylus</taxon>
    </lineage>
</organism>
<reference evidence="4" key="1">
    <citation type="submission" date="2021-06" db="EMBL/GenBank/DDBJ databases">
        <title>Parelaphostrongylus tenuis whole genome reference sequence.</title>
        <authorList>
            <person name="Garwood T.J."/>
            <person name="Larsen P.A."/>
            <person name="Fountain-Jones N.M."/>
            <person name="Garbe J.R."/>
            <person name="Macchietto M.G."/>
            <person name="Kania S.A."/>
            <person name="Gerhold R.W."/>
            <person name="Richards J.E."/>
            <person name="Wolf T.M."/>
        </authorList>
    </citation>
    <scope>NUCLEOTIDE SEQUENCE</scope>
    <source>
        <strain evidence="4">MNPRO001-30</strain>
        <tissue evidence="4">Meninges</tissue>
    </source>
</reference>
<dbReference type="GO" id="GO:0005509">
    <property type="term" value="F:calcium ion binding"/>
    <property type="evidence" value="ECO:0007669"/>
    <property type="project" value="InterPro"/>
</dbReference>
<dbReference type="Proteomes" id="UP001196413">
    <property type="component" value="Unassembled WGS sequence"/>
</dbReference>
<dbReference type="Pfam" id="PF04005">
    <property type="entry name" value="Hus1"/>
    <property type="match status" value="1"/>
</dbReference>
<sequence>MRFSAILSEQGSVESFSRSIGAISRMCKKRCGLRITDEAFMDKLRICVPEACVFVASDTLREQGHFLSVLIPSRPDFEVFNFAGVSEERNEIVMELDVDYFEKSVCGAQSYLKIKLRQKSDQKPFLQLELRDRGVVHELPIKLVKIAHWDVYQRPIVAQGMMGVYFPPVKSVMRILQSLKHVGNRNITVKVSNSGEMHLKCRINQAEITVYFTDLANDTVAEQQSQDHWCTVRLSLKVIHMFFSSFMFMAHSNVLLIVVSHRFAEFILRRDGALMVSAMDDQLADCREVFCYFDSRGDDKISVQQEEQRQNGPHSLERNFSWEMASDIRRGSTRGGSPTLFGNHGERPTERPSLAVLEIARRSARPVFYIVSEEDEVLKEENPRTEIGRCCAAYEKEARLSFEDFVPIFQSISKNREKHTVEEFVEGLSHFDKEGNGLINVAELRHLLTTLGERLSDEEVDQLLAGHNDSHGNVNIADFVRNVMNS</sequence>
<protein>
    <recommendedName>
        <fullName evidence="2">Myosin-2 essential light chain</fullName>
    </recommendedName>
</protein>
<keyword evidence="1" id="KW-0677">Repeat</keyword>
<dbReference type="CDD" id="cd00051">
    <property type="entry name" value="EFh"/>
    <property type="match status" value="1"/>
</dbReference>
<dbReference type="PROSITE" id="PS50222">
    <property type="entry name" value="EF_HAND_2"/>
    <property type="match status" value="1"/>
</dbReference>
<name>A0AAD5QED9_PARTN</name>
<proteinExistence type="predicted"/>
<dbReference type="AlphaFoldDB" id="A0AAD5QED9"/>
<dbReference type="InterPro" id="IPR011992">
    <property type="entry name" value="EF-hand-dom_pair"/>
</dbReference>
<dbReference type="EMBL" id="JAHQIW010000582">
    <property type="protein sequence ID" value="KAJ1348943.1"/>
    <property type="molecule type" value="Genomic_DNA"/>
</dbReference>
<dbReference type="InterPro" id="IPR002048">
    <property type="entry name" value="EF_hand_dom"/>
</dbReference>
<comment type="caution">
    <text evidence="4">The sequence shown here is derived from an EMBL/GenBank/DDBJ whole genome shotgun (WGS) entry which is preliminary data.</text>
</comment>
<feature type="domain" description="EF-hand" evidence="3">
    <location>
        <begin position="419"/>
        <end position="454"/>
    </location>
</feature>
<dbReference type="Gene3D" id="1.10.238.10">
    <property type="entry name" value="EF-hand"/>
    <property type="match status" value="1"/>
</dbReference>
<dbReference type="GO" id="GO:0030896">
    <property type="term" value="C:checkpoint clamp complex"/>
    <property type="evidence" value="ECO:0007669"/>
    <property type="project" value="InterPro"/>
</dbReference>
<dbReference type="GO" id="GO:0016460">
    <property type="term" value="C:myosin II complex"/>
    <property type="evidence" value="ECO:0007669"/>
    <property type="project" value="TreeGrafter"/>
</dbReference>